<dbReference type="RefSeq" id="WP_211354311.1">
    <property type="nucleotide sequence ID" value="NZ_BAABIJ010000001.1"/>
</dbReference>
<evidence type="ECO:0000256" key="1">
    <source>
        <dbReference type="SAM" id="MobiDB-lite"/>
    </source>
</evidence>
<accession>A0A562VCM4</accession>
<evidence type="ECO:0008006" key="4">
    <source>
        <dbReference type="Google" id="ProtNLM"/>
    </source>
</evidence>
<reference evidence="2 3" key="1">
    <citation type="journal article" date="2013" name="Stand. Genomic Sci.">
        <title>Genomic Encyclopedia of Type Strains, Phase I: The one thousand microbial genomes (KMG-I) project.</title>
        <authorList>
            <person name="Kyrpides N.C."/>
            <person name="Woyke T."/>
            <person name="Eisen J.A."/>
            <person name="Garrity G."/>
            <person name="Lilburn T.G."/>
            <person name="Beck B.J."/>
            <person name="Whitman W.B."/>
            <person name="Hugenholtz P."/>
            <person name="Klenk H.P."/>
        </authorList>
    </citation>
    <scope>NUCLEOTIDE SEQUENCE [LARGE SCALE GENOMIC DNA]</scope>
    <source>
        <strain evidence="2 3">DSM 45044</strain>
    </source>
</reference>
<name>A0A562VCM4_9ACTN</name>
<proteinExistence type="predicted"/>
<feature type="compositionally biased region" description="Basic and acidic residues" evidence="1">
    <location>
        <begin position="480"/>
        <end position="492"/>
    </location>
</feature>
<sequence length="525" mass="58358">MTDTLGDLVACDDILMFANAAVTATGARDFHDDAATRALSLDFLHEYMRVNYRRLYAASLALDVNDHNAGLMIAGLLATRPDGEAHPDETALIMAALRRMTPPRVYRLFRRLRGSRVNNRRTRAVIRDWLAGRPLALDAVKYRTGLKVAVRHAHLSLPEELARFLFGDHRRPFTDPLLNDWWRAHYDQRAIYRLPFTVAEGFAARHGIPRDRFLAGIEDRLTGLERLRLRDTRTRHGLSNADLSQAPLQRICAYVLSLTTAQRRDRRAELSSALRTAAARIVAGRRLPGTVVAVLDDSYSSLGSPQRRNRPLAVALAAHHILAAWAEDYRGLWLSRSRDPLLVTPRGASGIGGRVIDALELRPDHLIIVSDGWDNSPPGLAKAVLGAWRRRIDVARQTAVVHLNPGYDPRRYDVRRLADGVPTIGIRDAADIPALVELAGFAEGRRGMAELHAHLDLRVARLLGRGHDDRSAALPPPRTTRPDGRARPDLGHRPHGPAAAGETRSPDPAVPSRTRRTLGRGLLRR</sequence>
<gene>
    <name evidence="2" type="ORF">LX16_1309</name>
</gene>
<feature type="compositionally biased region" description="Basic residues" evidence="1">
    <location>
        <begin position="513"/>
        <end position="525"/>
    </location>
</feature>
<keyword evidence="3" id="KW-1185">Reference proteome</keyword>
<comment type="caution">
    <text evidence="2">The sequence shown here is derived from an EMBL/GenBank/DDBJ whole genome shotgun (WGS) entry which is preliminary data.</text>
</comment>
<protein>
    <recommendedName>
        <fullName evidence="4">TROVE domain-containing protein</fullName>
    </recommendedName>
</protein>
<dbReference type="AlphaFoldDB" id="A0A562VCM4"/>
<dbReference type="Proteomes" id="UP000321617">
    <property type="component" value="Unassembled WGS sequence"/>
</dbReference>
<dbReference type="EMBL" id="VLLL01000005">
    <property type="protein sequence ID" value="TWJ15598.1"/>
    <property type="molecule type" value="Genomic_DNA"/>
</dbReference>
<evidence type="ECO:0000313" key="3">
    <source>
        <dbReference type="Proteomes" id="UP000321617"/>
    </source>
</evidence>
<feature type="region of interest" description="Disordered" evidence="1">
    <location>
        <begin position="467"/>
        <end position="525"/>
    </location>
</feature>
<organism evidence="2 3">
    <name type="scientific">Stackebrandtia albiflava</name>
    <dbReference type="NCBI Taxonomy" id="406432"/>
    <lineage>
        <taxon>Bacteria</taxon>
        <taxon>Bacillati</taxon>
        <taxon>Actinomycetota</taxon>
        <taxon>Actinomycetes</taxon>
        <taxon>Glycomycetales</taxon>
        <taxon>Glycomycetaceae</taxon>
        <taxon>Stackebrandtia</taxon>
    </lineage>
</organism>
<evidence type="ECO:0000313" key="2">
    <source>
        <dbReference type="EMBL" id="TWJ15598.1"/>
    </source>
</evidence>